<dbReference type="InterPro" id="IPR028082">
    <property type="entry name" value="Peripla_BP_I"/>
</dbReference>
<comment type="similarity">
    <text evidence="2">Belongs to the bacterial solute-binding protein 2 family.</text>
</comment>
<proteinExistence type="inferred from homology"/>
<dbReference type="EMBL" id="JACJHX010000004">
    <property type="protein sequence ID" value="MBA9026355.1"/>
    <property type="molecule type" value="Genomic_DNA"/>
</dbReference>
<name>A0ABR6CP54_9BACI</name>
<evidence type="ECO:0000256" key="2">
    <source>
        <dbReference type="ARBA" id="ARBA00007639"/>
    </source>
</evidence>
<sequence>MKKVFLLIVAAMVMILAACSSSNVEKSGSDKKEDGKLTIGVTTATLRHQFFIDIDNGMKKAAEEAGVELLVNDPNLDLAKQVSSIEDYMQKKVDALVVLAVDNAGVIPVIEEAKDKGIPIITADAVVESESVDTFIGTENYEAGKQLGEYLKNKVEADGKEVEVAVVTHEQSFVQKQRLEGLKEALKGFDKVKILNSQPGYDRQKSMATVENILQANPHVDYIYATAENSVLGALAALESANNKHTKIIGFDVTDEAAEGVREDYILAMIQQQPSKIGEESIKAALEAINGKKLDKNISVPVILIDKENVDEHFKK</sequence>
<evidence type="ECO:0000313" key="6">
    <source>
        <dbReference type="EMBL" id="MBA9026355.1"/>
    </source>
</evidence>
<feature type="domain" description="Periplasmic binding protein" evidence="5">
    <location>
        <begin position="39"/>
        <end position="293"/>
    </location>
</feature>
<dbReference type="PANTHER" id="PTHR46847">
    <property type="entry name" value="D-ALLOSE-BINDING PERIPLASMIC PROTEIN-RELATED"/>
    <property type="match status" value="1"/>
</dbReference>
<dbReference type="RefSeq" id="WP_182502234.1">
    <property type="nucleotide sequence ID" value="NZ_JACJHX010000004.1"/>
</dbReference>
<evidence type="ECO:0000256" key="1">
    <source>
        <dbReference type="ARBA" id="ARBA00004196"/>
    </source>
</evidence>
<accession>A0ABR6CP54</accession>
<organism evidence="6 7">
    <name type="scientific">Peribacillus huizhouensis</name>
    <dbReference type="NCBI Taxonomy" id="1501239"/>
    <lineage>
        <taxon>Bacteria</taxon>
        <taxon>Bacillati</taxon>
        <taxon>Bacillota</taxon>
        <taxon>Bacilli</taxon>
        <taxon>Bacillales</taxon>
        <taxon>Bacillaceae</taxon>
        <taxon>Peribacillus</taxon>
    </lineage>
</organism>
<dbReference type="PANTHER" id="PTHR46847:SF1">
    <property type="entry name" value="D-ALLOSE-BINDING PERIPLASMIC PROTEIN-RELATED"/>
    <property type="match status" value="1"/>
</dbReference>
<dbReference type="Pfam" id="PF13407">
    <property type="entry name" value="Peripla_BP_4"/>
    <property type="match status" value="1"/>
</dbReference>
<gene>
    <name evidence="6" type="ORF">HNP81_001640</name>
</gene>
<evidence type="ECO:0000256" key="3">
    <source>
        <dbReference type="ARBA" id="ARBA00022729"/>
    </source>
</evidence>
<dbReference type="Proteomes" id="UP000626697">
    <property type="component" value="Unassembled WGS sequence"/>
</dbReference>
<feature type="signal peptide" evidence="4">
    <location>
        <begin position="1"/>
        <end position="22"/>
    </location>
</feature>
<feature type="chain" id="PRO_5045202736" evidence="4">
    <location>
        <begin position="23"/>
        <end position="316"/>
    </location>
</feature>
<evidence type="ECO:0000256" key="4">
    <source>
        <dbReference type="SAM" id="SignalP"/>
    </source>
</evidence>
<dbReference type="InterPro" id="IPR025997">
    <property type="entry name" value="SBP_2_dom"/>
</dbReference>
<dbReference type="SUPFAM" id="SSF53822">
    <property type="entry name" value="Periplasmic binding protein-like I"/>
    <property type="match status" value="1"/>
</dbReference>
<comment type="caution">
    <text evidence="6">The sequence shown here is derived from an EMBL/GenBank/DDBJ whole genome shotgun (WGS) entry which is preliminary data.</text>
</comment>
<dbReference type="PROSITE" id="PS51257">
    <property type="entry name" value="PROKAR_LIPOPROTEIN"/>
    <property type="match status" value="1"/>
</dbReference>
<keyword evidence="7" id="KW-1185">Reference proteome</keyword>
<keyword evidence="3 4" id="KW-0732">Signal</keyword>
<comment type="subcellular location">
    <subcellularLocation>
        <location evidence="1">Cell envelope</location>
    </subcellularLocation>
</comment>
<reference evidence="6 7" key="1">
    <citation type="submission" date="2020-08" db="EMBL/GenBank/DDBJ databases">
        <title>Genomic Encyclopedia of Type Strains, Phase IV (KMG-IV): sequencing the most valuable type-strain genomes for metagenomic binning, comparative biology and taxonomic classification.</title>
        <authorList>
            <person name="Goeker M."/>
        </authorList>
    </citation>
    <scope>NUCLEOTIDE SEQUENCE [LARGE SCALE GENOMIC DNA]</scope>
    <source>
        <strain evidence="6 7">DSM 105481</strain>
    </source>
</reference>
<dbReference type="Gene3D" id="3.40.50.2300">
    <property type="match status" value="2"/>
</dbReference>
<evidence type="ECO:0000259" key="5">
    <source>
        <dbReference type="Pfam" id="PF13407"/>
    </source>
</evidence>
<evidence type="ECO:0000313" key="7">
    <source>
        <dbReference type="Proteomes" id="UP000626697"/>
    </source>
</evidence>
<protein>
    <submittedName>
        <fullName evidence="6">Ribose transport system substrate-binding protein</fullName>
    </submittedName>
</protein>